<evidence type="ECO:0000256" key="6">
    <source>
        <dbReference type="SAM" id="MobiDB-lite"/>
    </source>
</evidence>
<comment type="catalytic activity">
    <reaction evidence="4">
        <text>Couples ATP hydrolysis with the unwinding of duplex DNA by translocating in the 3'-5' direction.</text>
        <dbReference type="EC" id="5.6.2.4"/>
    </reaction>
</comment>
<dbReference type="Gene3D" id="3.30.420.10">
    <property type="entry name" value="Ribonuclease H-like superfamily/Ribonuclease H"/>
    <property type="match status" value="1"/>
</dbReference>
<dbReference type="InterPro" id="IPR027417">
    <property type="entry name" value="P-loop_NTPase"/>
</dbReference>
<dbReference type="Gene3D" id="3.40.50.300">
    <property type="entry name" value="P-loop containing nucleotide triphosphate hydrolases"/>
    <property type="match status" value="1"/>
</dbReference>
<evidence type="ECO:0000256" key="3">
    <source>
        <dbReference type="ARBA" id="ARBA00023235"/>
    </source>
</evidence>
<proteinExistence type="inferred from homology"/>
<feature type="compositionally biased region" description="Basic residues" evidence="6">
    <location>
        <begin position="61"/>
        <end position="71"/>
    </location>
</feature>
<dbReference type="SUPFAM" id="SSF53098">
    <property type="entry name" value="Ribonuclease H-like"/>
    <property type="match status" value="1"/>
</dbReference>
<dbReference type="InterPro" id="IPR014001">
    <property type="entry name" value="Helicase_ATP-bd"/>
</dbReference>
<evidence type="ECO:0000259" key="7">
    <source>
        <dbReference type="PROSITE" id="PS51192"/>
    </source>
</evidence>
<dbReference type="GO" id="GO:0004386">
    <property type="term" value="F:helicase activity"/>
    <property type="evidence" value="ECO:0007669"/>
    <property type="project" value="UniProtKB-KW"/>
</dbReference>
<comment type="similarity">
    <text evidence="1">Belongs to the helicase family. RecQ subfamily.</text>
</comment>
<keyword evidence="2" id="KW-0238">DNA-binding</keyword>
<dbReference type="PANTHER" id="PTHR13710">
    <property type="entry name" value="DNA HELICASE RECQ FAMILY MEMBER"/>
    <property type="match status" value="1"/>
</dbReference>
<evidence type="ECO:0000313" key="9">
    <source>
        <dbReference type="Proteomes" id="UP000740413"/>
    </source>
</evidence>
<dbReference type="EMBL" id="JACATN010000002">
    <property type="protein sequence ID" value="MBT2161320.1"/>
    <property type="molecule type" value="Genomic_DNA"/>
</dbReference>
<evidence type="ECO:0000313" key="8">
    <source>
        <dbReference type="EMBL" id="MBT2161320.1"/>
    </source>
</evidence>
<evidence type="ECO:0000256" key="5">
    <source>
        <dbReference type="ARBA" id="ARBA00034808"/>
    </source>
</evidence>
<gene>
    <name evidence="8" type="ORF">HW347_08575</name>
</gene>
<feature type="region of interest" description="Disordered" evidence="6">
    <location>
        <begin position="51"/>
        <end position="71"/>
    </location>
</feature>
<dbReference type="RefSeq" id="WP_214611460.1">
    <property type="nucleotide sequence ID" value="NZ_JACATN010000002.1"/>
</dbReference>
<dbReference type="InterPro" id="IPR012337">
    <property type="entry name" value="RNaseH-like_sf"/>
</dbReference>
<dbReference type="InterPro" id="IPR036397">
    <property type="entry name" value="RNaseH_sf"/>
</dbReference>
<name>A0ABS5WEQ7_9FLAO</name>
<dbReference type="SUPFAM" id="SSF52540">
    <property type="entry name" value="P-loop containing nucleoside triphosphate hydrolases"/>
    <property type="match status" value="1"/>
</dbReference>
<protein>
    <recommendedName>
        <fullName evidence="5">DNA 3'-5' helicase</fullName>
        <ecNumber evidence="5">5.6.2.4</ecNumber>
    </recommendedName>
</protein>
<keyword evidence="8" id="KW-0378">Hydrolase</keyword>
<dbReference type="PANTHER" id="PTHR13710:SF105">
    <property type="entry name" value="ATP-DEPENDENT DNA HELICASE Q1"/>
    <property type="match status" value="1"/>
</dbReference>
<keyword evidence="8" id="KW-0547">Nucleotide-binding</keyword>
<reference evidence="9" key="1">
    <citation type="submission" date="2023-07" db="EMBL/GenBank/DDBJ databases">
        <title>Zobellia barbeyronii sp. nov., a new marine flavobacterium, isolated from green and red algae.</title>
        <authorList>
            <person name="Nedashkovskaya O.I."/>
            <person name="Otstavnykh N."/>
            <person name="Zhukova N."/>
            <person name="Guzev K."/>
            <person name="Chausova V."/>
            <person name="Tekutyeva L."/>
            <person name="Mikhailov V."/>
            <person name="Isaeva M."/>
        </authorList>
    </citation>
    <scope>NUCLEOTIDE SEQUENCE [LARGE SCALE GENOMIC DNA]</scope>
    <source>
        <strain evidence="9">KMM 6746</strain>
    </source>
</reference>
<comment type="caution">
    <text evidence="8">The sequence shown here is derived from an EMBL/GenBank/DDBJ whole genome shotgun (WGS) entry which is preliminary data.</text>
</comment>
<keyword evidence="3" id="KW-0413">Isomerase</keyword>
<dbReference type="CDD" id="cd17920">
    <property type="entry name" value="DEXHc_RecQ"/>
    <property type="match status" value="1"/>
</dbReference>
<sequence>MNLHELEKAYNIDYITISTILNKQGIKISLEHLNDIPEQWVSIIEESLSPSDTQKSEKKHPISKQKRPVQRVRNKSVANDKNYFYAYVKFVGDDKKHAFIKRIDDINEINNIDLRNKDENDYKLQEDCTLLEREQLIVCEEKSKKYNLAKIKSIYFEGTIHVENRVSKFIDWLSFKKPSVINVSDPLGFKEDDSLVVATLNYSRRSIYCKKHNIAPNEPSLESKIEKKALQIVSENQISLDSSYMLQAYKAIADNDLYNELIVNQFTHELENEDFSTKSNLESFIEKWQGLDKTQVTYVNLRQEKWFSELFVMWLHNTVHINFWEEHLVDACIQFEIASNESIGEDDKLLFQPLLQKHHLDWLSNELISYLKQDIIIETRLIYEVLIKLINLSNITNKSDYVKSLDNGLNEDLQFEFWVADKAKTFPKEKALLNYKEQDKVIQDRIITELEDDEILAVLETTKELSNSNNLDRFLNLTKNHLVEILNPISFDIESDTESIFELAWNVKDKWTYLSDKTQVDEDLELFGNEVNNFENVILGHNIIDFDCPLLEKRGLEFYQEKIWDTLLVEILLNPNRKSLALRTKHNAKDDAYLTLDFFINQVLRILKTPKEELSELWAYLPDAITNAIEALREKINLNWISKEELLKRSNIYFRPEPKLNSLVIDLKEKLTKSHAKTNLIIGTNDFKRDVLHLKDIRYSAKHNTDLDFAIIDEQKVKESIGLDKWLKSVLLAFIYHCKKTSKITYWGNLPPVVKIKLQEQTFDIYSLFTEQPLDLSLDDLIFLSVDELYEYSSELRQNKSLAVFVVQPDLISVTQKQFLKNFDLDFFKSVNNDNYLWLKFSGGQSYVPISEKQCESLNITIPKHLTNFWVEKYLFGKYRVWGSYNWEALLDSIDYDSKEILSLDSGKFQKDQTNFARINVTKSNSMGVIRFNPESVYRSRYWVFQKELIQQTITPGKLTVLLIQRYDEVEVLETYFRSLGYFVPDKASSLGRRLELLYSYRKTKKIVIATIHDISKVIKANYLGELNVVIDSFSLIENFYVSKGTDFFKTLTTESSNLNSRNSEEILGEEIIDKTPLVKDTFLLLKLHLPQISQYRNLLFHANPNHKLWILDPRVNDYPDLSKLWNARSVSMNIWQEKDNYEDDVKLADTHITGVKPITDLPFELEETKQILSQVFLGKGAKWYDYQEPYLDVIIPGKTDLLVTLPTGGGKSLLFQAPALFKSTFTNRLTIVVTPLKALMEDQVDALWNKGFYGSVEYLNSDRSTDTQLIYRALAGGEIALLFVTPERFRSQSFKNALNVRLQSDGGLEYIVFDEAHCVSQWGHEFRPDYFNCAKEVFKIKTAASIDIPLLLFSATVSEKIYKDFNRIFS</sequence>
<keyword evidence="9" id="KW-1185">Reference proteome</keyword>
<evidence type="ECO:0000256" key="2">
    <source>
        <dbReference type="ARBA" id="ARBA00023125"/>
    </source>
</evidence>
<dbReference type="PROSITE" id="PS51192">
    <property type="entry name" value="HELICASE_ATP_BIND_1"/>
    <property type="match status" value="1"/>
</dbReference>
<dbReference type="Pfam" id="PF00270">
    <property type="entry name" value="DEAD"/>
    <property type="match status" value="1"/>
</dbReference>
<dbReference type="EC" id="5.6.2.4" evidence="5"/>
<keyword evidence="8" id="KW-0347">Helicase</keyword>
<evidence type="ECO:0000256" key="1">
    <source>
        <dbReference type="ARBA" id="ARBA00005446"/>
    </source>
</evidence>
<keyword evidence="8" id="KW-0067">ATP-binding</keyword>
<organism evidence="8 9">
    <name type="scientific">Zobellia barbeyronii</name>
    <dbReference type="NCBI Taxonomy" id="2748009"/>
    <lineage>
        <taxon>Bacteria</taxon>
        <taxon>Pseudomonadati</taxon>
        <taxon>Bacteroidota</taxon>
        <taxon>Flavobacteriia</taxon>
        <taxon>Flavobacteriales</taxon>
        <taxon>Flavobacteriaceae</taxon>
        <taxon>Zobellia</taxon>
    </lineage>
</organism>
<dbReference type="InterPro" id="IPR011545">
    <property type="entry name" value="DEAD/DEAH_box_helicase_dom"/>
</dbReference>
<accession>A0ABS5WEQ7</accession>
<dbReference type="SMART" id="SM00487">
    <property type="entry name" value="DEXDc"/>
    <property type="match status" value="1"/>
</dbReference>
<dbReference type="Proteomes" id="UP000740413">
    <property type="component" value="Unassembled WGS sequence"/>
</dbReference>
<evidence type="ECO:0000256" key="4">
    <source>
        <dbReference type="ARBA" id="ARBA00034617"/>
    </source>
</evidence>
<feature type="domain" description="Helicase ATP-binding" evidence="7">
    <location>
        <begin position="1193"/>
        <end position="1371"/>
    </location>
</feature>